<dbReference type="EMBL" id="CP118868">
    <property type="protein sequence ID" value="WEG35563.1"/>
    <property type="molecule type" value="Genomic_DNA"/>
</dbReference>
<evidence type="ECO:0000259" key="11">
    <source>
        <dbReference type="Pfam" id="PF02463"/>
    </source>
</evidence>
<organism evidence="12 13">
    <name type="scientific">Amygdalobacter indicium</name>
    <dbReference type="NCBI Taxonomy" id="3029272"/>
    <lineage>
        <taxon>Bacteria</taxon>
        <taxon>Bacillati</taxon>
        <taxon>Bacillota</taxon>
        <taxon>Clostridia</taxon>
        <taxon>Eubacteriales</taxon>
        <taxon>Oscillospiraceae</taxon>
        <taxon>Amygdalobacter</taxon>
    </lineage>
</organism>
<gene>
    <name evidence="12" type="ORF">PYS61_06515</name>
</gene>
<keyword evidence="5 9" id="KW-0227">DNA damage</keyword>
<evidence type="ECO:0000256" key="6">
    <source>
        <dbReference type="ARBA" id="ARBA00022840"/>
    </source>
</evidence>
<accession>A0ABY8C4E9</accession>
<evidence type="ECO:0000256" key="4">
    <source>
        <dbReference type="ARBA" id="ARBA00022741"/>
    </source>
</evidence>
<dbReference type="Pfam" id="PF02463">
    <property type="entry name" value="SMC_N"/>
    <property type="match status" value="1"/>
</dbReference>
<protein>
    <recommendedName>
        <fullName evidence="3 9">DNA repair protein RecN</fullName>
    </recommendedName>
    <alternativeName>
        <fullName evidence="8 9">Recombination protein N</fullName>
    </alternativeName>
</protein>
<comment type="function">
    <text evidence="1 9">May be involved in recombinational repair of damaged DNA.</text>
</comment>
<evidence type="ECO:0000256" key="2">
    <source>
        <dbReference type="ARBA" id="ARBA00009441"/>
    </source>
</evidence>
<keyword evidence="6" id="KW-0067">ATP-binding</keyword>
<dbReference type="InterPro" id="IPR003395">
    <property type="entry name" value="RecF/RecN/SMC_N"/>
</dbReference>
<comment type="similarity">
    <text evidence="2 9">Belongs to the RecN family.</text>
</comment>
<keyword evidence="4" id="KW-0547">Nucleotide-binding</keyword>
<evidence type="ECO:0000256" key="3">
    <source>
        <dbReference type="ARBA" id="ARBA00021315"/>
    </source>
</evidence>
<dbReference type="PANTHER" id="PTHR11059:SF0">
    <property type="entry name" value="DNA REPAIR PROTEIN RECN"/>
    <property type="match status" value="1"/>
</dbReference>
<feature type="domain" description="RecF/RecN/SMC N-terminal" evidence="11">
    <location>
        <begin position="2"/>
        <end position="547"/>
    </location>
</feature>
<keyword evidence="13" id="KW-1185">Reference proteome</keyword>
<evidence type="ECO:0000256" key="7">
    <source>
        <dbReference type="ARBA" id="ARBA00023204"/>
    </source>
</evidence>
<evidence type="ECO:0000256" key="1">
    <source>
        <dbReference type="ARBA" id="ARBA00003618"/>
    </source>
</evidence>
<evidence type="ECO:0000313" key="12">
    <source>
        <dbReference type="EMBL" id="WEG35563.1"/>
    </source>
</evidence>
<reference evidence="12 13" key="1">
    <citation type="submission" date="2023-02" db="EMBL/GenBank/DDBJ databases">
        <title>Novel Oscillospiraceae bacterial genomes.</title>
        <authorList>
            <person name="Srinivasan S."/>
            <person name="Austin M.N."/>
            <person name="Fiedler T.L."/>
            <person name="Strenk S.M."/>
            <person name="Agnew K.J."/>
            <person name="Nagana Gowda G.A."/>
            <person name="Raftery D."/>
            <person name="Beamer M.A."/>
            <person name="Achilles S.L."/>
            <person name="Wiesenfeld H.C."/>
            <person name="Fredricks D.N."/>
            <person name="Hillier S.L."/>
        </authorList>
    </citation>
    <scope>NUCLEOTIDE SEQUENCE [LARGE SCALE GENOMIC DNA]</scope>
    <source>
        <strain evidence="12 13">CHIC02 1186E3-8</strain>
    </source>
</reference>
<evidence type="ECO:0000313" key="13">
    <source>
        <dbReference type="Proteomes" id="UP001220478"/>
    </source>
</evidence>
<evidence type="ECO:0000256" key="9">
    <source>
        <dbReference type="PIRNR" id="PIRNR003128"/>
    </source>
</evidence>
<dbReference type="PANTHER" id="PTHR11059">
    <property type="entry name" value="DNA REPAIR PROTEIN RECN"/>
    <property type="match status" value="1"/>
</dbReference>
<keyword evidence="7 9" id="KW-0234">DNA repair</keyword>
<feature type="coiled-coil region" evidence="10">
    <location>
        <begin position="297"/>
        <end position="324"/>
    </location>
</feature>
<evidence type="ECO:0000256" key="8">
    <source>
        <dbReference type="ARBA" id="ARBA00033408"/>
    </source>
</evidence>
<dbReference type="SUPFAM" id="SSF52540">
    <property type="entry name" value="P-loop containing nucleoside triphosphate hydrolases"/>
    <property type="match status" value="1"/>
</dbReference>
<name>A0ABY8C4E9_9FIRM</name>
<sequence length="598" mass="66600">MLSHLEVDNLALIKNCSLDFYPGLTCISGETGAGKSLLLTAVKAITGSRLSSDLLGRKDKELKVSAQFTQVERYLPPEILQEFCVADTAADTDMDMETDTAAASTTVSDFAEAELIITRKLNAAMRNRIYINNELTNLSYLRKLGTYLADIHSQNEQQDLADPNKHLIFLDNYAGPEVKDLKTRLQELYSCYQEKKRALQHLIADPAKRESALRKMQDIVNEIEQADFSDSEIDDLYKRRQKYQQLENLLQYLQTAEQALNSDFGGDSENSYSGSIAKELLRCRQALDKAAQISPKLQTLSQECSRLTEEMNNLELEITHYLHNLPYNEQEVMRIDKRLNVLQSLVEKYAPQTGNLAEVRTYGVKLQEKIRLLNDTEESRIKLVEETTELWTTMSAVAAELHEKRRQAAGKLEAAVCKVAGELALPDLRFAVNITADANKLQADGYDRAEFLLAANLGGELKPLARIASGGESSRIFLALKVILADIYKVPLLLFDEIDQGISGAAAQAVAGALKKLSRTHQVICISHQATIVAQADNVYQVYKSSDREANTTASCVKHLDESEIVAELTRLLAGESDMQEAVKLAKALRHDALQVQA</sequence>
<dbReference type="Proteomes" id="UP001220478">
    <property type="component" value="Chromosome"/>
</dbReference>
<proteinExistence type="inferred from homology"/>
<evidence type="ECO:0000256" key="10">
    <source>
        <dbReference type="SAM" id="Coils"/>
    </source>
</evidence>
<dbReference type="Gene3D" id="3.40.50.300">
    <property type="entry name" value="P-loop containing nucleotide triphosphate hydrolases"/>
    <property type="match status" value="2"/>
</dbReference>
<evidence type="ECO:0000256" key="5">
    <source>
        <dbReference type="ARBA" id="ARBA00022763"/>
    </source>
</evidence>
<dbReference type="RefSeq" id="WP_315568077.1">
    <property type="nucleotide sequence ID" value="NZ_CP118866.1"/>
</dbReference>
<dbReference type="InterPro" id="IPR027417">
    <property type="entry name" value="P-loop_NTPase"/>
</dbReference>
<dbReference type="InterPro" id="IPR004604">
    <property type="entry name" value="DNA_recomb/repair_RecN"/>
</dbReference>
<keyword evidence="10" id="KW-0175">Coiled coil</keyword>
<dbReference type="PIRSF" id="PIRSF003128">
    <property type="entry name" value="RecN"/>
    <property type="match status" value="1"/>
</dbReference>